<dbReference type="Proteomes" id="UP000237000">
    <property type="component" value="Unassembled WGS sequence"/>
</dbReference>
<organism evidence="1 2">
    <name type="scientific">Trema orientale</name>
    <name type="common">Charcoal tree</name>
    <name type="synonym">Celtis orientalis</name>
    <dbReference type="NCBI Taxonomy" id="63057"/>
    <lineage>
        <taxon>Eukaryota</taxon>
        <taxon>Viridiplantae</taxon>
        <taxon>Streptophyta</taxon>
        <taxon>Embryophyta</taxon>
        <taxon>Tracheophyta</taxon>
        <taxon>Spermatophyta</taxon>
        <taxon>Magnoliopsida</taxon>
        <taxon>eudicotyledons</taxon>
        <taxon>Gunneridae</taxon>
        <taxon>Pentapetalae</taxon>
        <taxon>rosids</taxon>
        <taxon>fabids</taxon>
        <taxon>Rosales</taxon>
        <taxon>Cannabaceae</taxon>
        <taxon>Trema</taxon>
    </lineage>
</organism>
<dbReference type="AlphaFoldDB" id="A0A2P5E9W3"/>
<comment type="caution">
    <text evidence="1">The sequence shown here is derived from an EMBL/GenBank/DDBJ whole genome shotgun (WGS) entry which is preliminary data.</text>
</comment>
<dbReference type="InParanoid" id="A0A2P5E9W3"/>
<accession>A0A2P5E9W3</accession>
<keyword evidence="2" id="KW-1185">Reference proteome</keyword>
<dbReference type="EMBL" id="JXTC01000197">
    <property type="protein sequence ID" value="PON82270.1"/>
    <property type="molecule type" value="Genomic_DNA"/>
</dbReference>
<protein>
    <submittedName>
        <fullName evidence="1">Uncharacterized protein</fullName>
    </submittedName>
</protein>
<gene>
    <name evidence="1" type="ORF">TorRG33x02_218860</name>
</gene>
<reference evidence="2" key="1">
    <citation type="submission" date="2016-06" db="EMBL/GenBank/DDBJ databases">
        <title>Parallel loss of symbiosis genes in relatives of nitrogen-fixing non-legume Parasponia.</title>
        <authorList>
            <person name="Van Velzen R."/>
            <person name="Holmer R."/>
            <person name="Bu F."/>
            <person name="Rutten L."/>
            <person name="Van Zeijl A."/>
            <person name="Liu W."/>
            <person name="Santuari L."/>
            <person name="Cao Q."/>
            <person name="Sharma T."/>
            <person name="Shen D."/>
            <person name="Roswanjaya Y."/>
            <person name="Wardhani T."/>
            <person name="Kalhor M.S."/>
            <person name="Jansen J."/>
            <person name="Van den Hoogen J."/>
            <person name="Gungor B."/>
            <person name="Hartog M."/>
            <person name="Hontelez J."/>
            <person name="Verver J."/>
            <person name="Yang W.-C."/>
            <person name="Schijlen E."/>
            <person name="Repin R."/>
            <person name="Schilthuizen M."/>
            <person name="Schranz E."/>
            <person name="Heidstra R."/>
            <person name="Miyata K."/>
            <person name="Fedorova E."/>
            <person name="Kohlen W."/>
            <person name="Bisseling T."/>
            <person name="Smit S."/>
            <person name="Geurts R."/>
        </authorList>
    </citation>
    <scope>NUCLEOTIDE SEQUENCE [LARGE SCALE GENOMIC DNA]</scope>
    <source>
        <strain evidence="2">cv. RG33-2</strain>
    </source>
</reference>
<sequence length="156" mass="17854">MEIIVPISSKSEANHWFQANVKIVDKCVELWDSVLTNSPKKKGSADALEILQTLDALLELEIKMVFGDGFKFANFERHHIDFEPNETRLDLNLDLVSHECNEVKEQLLNYVEDFFNNFIQLDTVPASGNKKATKDIEAVVKSTSKSLFDTRFNMMK</sequence>
<proteinExistence type="predicted"/>
<name>A0A2P5E9W3_TREOI</name>
<evidence type="ECO:0000313" key="1">
    <source>
        <dbReference type="EMBL" id="PON82270.1"/>
    </source>
</evidence>
<evidence type="ECO:0000313" key="2">
    <source>
        <dbReference type="Proteomes" id="UP000237000"/>
    </source>
</evidence>